<proteinExistence type="inferred from homology"/>
<gene>
    <name evidence="7" type="ORF">SAMN05421670_1637</name>
</gene>
<dbReference type="PIRSF" id="PIRSF005859">
    <property type="entry name" value="PBR"/>
    <property type="match status" value="1"/>
</dbReference>
<keyword evidence="3 6" id="KW-0812">Transmembrane</keyword>
<feature type="transmembrane region" description="Helical" evidence="6">
    <location>
        <begin position="53"/>
        <end position="70"/>
    </location>
</feature>
<dbReference type="PANTHER" id="PTHR10057">
    <property type="entry name" value="PERIPHERAL-TYPE BENZODIAZEPINE RECEPTOR"/>
    <property type="match status" value="1"/>
</dbReference>
<keyword evidence="8" id="KW-1185">Reference proteome</keyword>
<reference evidence="8" key="1">
    <citation type="submission" date="2016-10" db="EMBL/GenBank/DDBJ databases">
        <authorList>
            <person name="Varghese N."/>
            <person name="Submissions S."/>
        </authorList>
    </citation>
    <scope>NUCLEOTIDE SEQUENCE [LARGE SCALE GENOMIC DNA]</scope>
    <source>
        <strain evidence="8">DSM 11706</strain>
    </source>
</reference>
<dbReference type="InterPro" id="IPR038330">
    <property type="entry name" value="TspO/MBR-related_sf"/>
</dbReference>
<evidence type="ECO:0000256" key="4">
    <source>
        <dbReference type="ARBA" id="ARBA00022989"/>
    </source>
</evidence>
<dbReference type="FunFam" id="1.20.1260.100:FF:000001">
    <property type="entry name" value="translocator protein 2"/>
    <property type="match status" value="1"/>
</dbReference>
<comment type="subcellular location">
    <subcellularLocation>
        <location evidence="1">Membrane</location>
        <topology evidence="1">Multi-pass membrane protein</topology>
    </subcellularLocation>
</comment>
<feature type="transmembrane region" description="Helical" evidence="6">
    <location>
        <begin position="15"/>
        <end position="33"/>
    </location>
</feature>
<dbReference type="CDD" id="cd15904">
    <property type="entry name" value="TSPO_MBR"/>
    <property type="match status" value="1"/>
</dbReference>
<protein>
    <submittedName>
        <fullName evidence="7">TspO and MBR related proteins</fullName>
    </submittedName>
</protein>
<dbReference type="InterPro" id="IPR004307">
    <property type="entry name" value="TspO_MBR"/>
</dbReference>
<dbReference type="OrthoDB" id="9795496at2"/>
<accession>A0A1I5XNT9</accession>
<dbReference type="Proteomes" id="UP000198734">
    <property type="component" value="Unassembled WGS sequence"/>
</dbReference>
<evidence type="ECO:0000256" key="6">
    <source>
        <dbReference type="SAM" id="Phobius"/>
    </source>
</evidence>
<evidence type="ECO:0000256" key="3">
    <source>
        <dbReference type="ARBA" id="ARBA00022692"/>
    </source>
</evidence>
<dbReference type="GO" id="GO:0016020">
    <property type="term" value="C:membrane"/>
    <property type="evidence" value="ECO:0007669"/>
    <property type="project" value="UniProtKB-SubCell"/>
</dbReference>
<evidence type="ECO:0000256" key="1">
    <source>
        <dbReference type="ARBA" id="ARBA00004141"/>
    </source>
</evidence>
<feature type="transmembrane region" description="Helical" evidence="6">
    <location>
        <begin position="139"/>
        <end position="161"/>
    </location>
</feature>
<sequence length="165" mass="18608">MELLQVNGRINKKKLALSILIPVVGGSITGWIANKNAQEKYKKLKQPSFSPPGAVFPIVWTTLYATMGIAKYRVDQKVKDMRTDTPAIPLYDLQLGLNFLWSFLFFRWGLRGTALVEISLMLASIALTAYEFQKLDNTAGVLMMPYVGWVTFALGLNYSVWKLNK</sequence>
<dbReference type="EMBL" id="FOXU01000002">
    <property type="protein sequence ID" value="SFQ33622.1"/>
    <property type="molecule type" value="Genomic_DNA"/>
</dbReference>
<dbReference type="AlphaFoldDB" id="A0A1I5XNT9"/>
<dbReference type="PANTHER" id="PTHR10057:SF0">
    <property type="entry name" value="TRANSLOCATOR PROTEIN"/>
    <property type="match status" value="1"/>
</dbReference>
<comment type="similarity">
    <text evidence="2">Belongs to the TspO/BZRP family.</text>
</comment>
<organism evidence="7 8">
    <name type="scientific">Psychrobacillus psychrotolerans</name>
    <dbReference type="NCBI Taxonomy" id="126156"/>
    <lineage>
        <taxon>Bacteria</taxon>
        <taxon>Bacillati</taxon>
        <taxon>Bacillota</taxon>
        <taxon>Bacilli</taxon>
        <taxon>Bacillales</taxon>
        <taxon>Bacillaceae</taxon>
        <taxon>Psychrobacillus</taxon>
    </lineage>
</organism>
<evidence type="ECO:0000313" key="7">
    <source>
        <dbReference type="EMBL" id="SFQ33622.1"/>
    </source>
</evidence>
<evidence type="ECO:0000256" key="2">
    <source>
        <dbReference type="ARBA" id="ARBA00007524"/>
    </source>
</evidence>
<feature type="transmembrane region" description="Helical" evidence="6">
    <location>
        <begin position="114"/>
        <end position="132"/>
    </location>
</feature>
<dbReference type="Pfam" id="PF03073">
    <property type="entry name" value="TspO_MBR"/>
    <property type="match status" value="1"/>
</dbReference>
<dbReference type="RefSeq" id="WP_093536033.1">
    <property type="nucleotide sequence ID" value="NZ_FOXU01000002.1"/>
</dbReference>
<dbReference type="STRING" id="126156.SAMN05421670_1637"/>
<evidence type="ECO:0000313" key="8">
    <source>
        <dbReference type="Proteomes" id="UP000198734"/>
    </source>
</evidence>
<keyword evidence="5 6" id="KW-0472">Membrane</keyword>
<dbReference type="Gene3D" id="1.20.1260.100">
    <property type="entry name" value="TspO/MBR protein"/>
    <property type="match status" value="1"/>
</dbReference>
<keyword evidence="4 6" id="KW-1133">Transmembrane helix</keyword>
<evidence type="ECO:0000256" key="5">
    <source>
        <dbReference type="ARBA" id="ARBA00023136"/>
    </source>
</evidence>
<name>A0A1I5XNT9_9BACI</name>
<dbReference type="GO" id="GO:0033013">
    <property type="term" value="P:tetrapyrrole metabolic process"/>
    <property type="evidence" value="ECO:0007669"/>
    <property type="project" value="UniProtKB-ARBA"/>
</dbReference>